<evidence type="ECO:0000313" key="2">
    <source>
        <dbReference type="EMBL" id="CAP33249.2"/>
    </source>
</evidence>
<organism evidence="2 3">
    <name type="scientific">Caenorhabditis briggsae</name>
    <dbReference type="NCBI Taxonomy" id="6238"/>
    <lineage>
        <taxon>Eukaryota</taxon>
        <taxon>Metazoa</taxon>
        <taxon>Ecdysozoa</taxon>
        <taxon>Nematoda</taxon>
        <taxon>Chromadorea</taxon>
        <taxon>Rhabditida</taxon>
        <taxon>Rhabditina</taxon>
        <taxon>Rhabditomorpha</taxon>
        <taxon>Rhabditoidea</taxon>
        <taxon>Rhabditidae</taxon>
        <taxon>Peloderinae</taxon>
        <taxon>Caenorhabditis</taxon>
    </lineage>
</organism>
<dbReference type="PANTHER" id="PTHR39381:SF2">
    <property type="entry name" value="NEUROPEPTIDE-LIKE PROTEIN"/>
    <property type="match status" value="1"/>
</dbReference>
<reference evidence="2 3" key="1">
    <citation type="journal article" date="2003" name="PLoS Biol.">
        <title>The genome sequence of Caenorhabditis briggsae: a platform for comparative genomics.</title>
        <authorList>
            <person name="Stein L.D."/>
            <person name="Bao Z."/>
            <person name="Blasiar D."/>
            <person name="Blumenthal T."/>
            <person name="Brent M.R."/>
            <person name="Chen N."/>
            <person name="Chinwalla A."/>
            <person name="Clarke L."/>
            <person name="Clee C."/>
            <person name="Coghlan A."/>
            <person name="Coulson A."/>
            <person name="D'Eustachio P."/>
            <person name="Fitch D.H."/>
            <person name="Fulton L.A."/>
            <person name="Fulton R.E."/>
            <person name="Griffiths-Jones S."/>
            <person name="Harris T.W."/>
            <person name="Hillier L.W."/>
            <person name="Kamath R."/>
            <person name="Kuwabara P.E."/>
            <person name="Mardis E.R."/>
            <person name="Marra M.A."/>
            <person name="Miner T.L."/>
            <person name="Minx P."/>
            <person name="Mullikin J.C."/>
            <person name="Plumb R.W."/>
            <person name="Rogers J."/>
            <person name="Schein J.E."/>
            <person name="Sohrmann M."/>
            <person name="Spieth J."/>
            <person name="Stajich J.E."/>
            <person name="Wei C."/>
            <person name="Willey D."/>
            <person name="Wilson R.K."/>
            <person name="Durbin R."/>
            <person name="Waterston R.H."/>
        </authorList>
    </citation>
    <scope>NUCLEOTIDE SEQUENCE [LARGE SCALE GENOMIC DNA]</scope>
    <source>
        <strain evidence="2 3">AF16</strain>
    </source>
</reference>
<accession>A8XKS5</accession>
<dbReference type="PANTHER" id="PTHR39381">
    <property type="entry name" value="PROTEIN CBG14825-RELATED"/>
    <property type="match status" value="1"/>
</dbReference>
<protein>
    <submittedName>
        <fullName evidence="2">Protein CBG14828</fullName>
    </submittedName>
</protein>
<name>A8XKS5_CAEBR</name>
<keyword evidence="1" id="KW-0732">Signal</keyword>
<gene>
    <name evidence="2 4" type="ORF">CBG14828</name>
    <name evidence="2" type="ORF">CBG_14828</name>
</gene>
<proteinExistence type="predicted"/>
<dbReference type="InParanoid" id="A8XKS5"/>
<dbReference type="WormBase" id="CBG14828">
    <property type="protein sequence ID" value="CBP44840"/>
    <property type="gene ID" value="WBGene00035219"/>
</dbReference>
<dbReference type="HOGENOM" id="CLU_2887857_0_0_1"/>
<dbReference type="RefSeq" id="XP_045095533.1">
    <property type="nucleotide sequence ID" value="XM_045239796.1"/>
</dbReference>
<reference evidence="2 3" key="2">
    <citation type="journal article" date="2011" name="PLoS Genet.">
        <title>Caenorhabditis briggsae recombinant inbred line genotypes reveal inter-strain incompatibility and the evolution of recombination.</title>
        <authorList>
            <person name="Ross J.A."/>
            <person name="Koboldt D.C."/>
            <person name="Staisch J.E."/>
            <person name="Chamberlin H.M."/>
            <person name="Gupta B.P."/>
            <person name="Miller R.D."/>
            <person name="Baird S.E."/>
            <person name="Haag E.S."/>
        </authorList>
    </citation>
    <scope>NUCLEOTIDE SEQUENCE [LARGE SCALE GENOMIC DNA]</scope>
    <source>
        <strain evidence="2 3">AF16</strain>
    </source>
</reference>
<evidence type="ECO:0000256" key="1">
    <source>
        <dbReference type="SAM" id="SignalP"/>
    </source>
</evidence>
<dbReference type="STRING" id="6238.A8XKS5"/>
<dbReference type="KEGG" id="cbr:CBG_14828"/>
<feature type="signal peptide" evidence="1">
    <location>
        <begin position="1"/>
        <end position="19"/>
    </location>
</feature>
<feature type="chain" id="PRO_5002730132" evidence="1">
    <location>
        <begin position="20"/>
        <end position="63"/>
    </location>
</feature>
<evidence type="ECO:0000313" key="4">
    <source>
        <dbReference type="WormBase" id="CBG14828"/>
    </source>
</evidence>
<evidence type="ECO:0000313" key="3">
    <source>
        <dbReference type="Proteomes" id="UP000008549"/>
    </source>
</evidence>
<dbReference type="EMBL" id="HE600983">
    <property type="protein sequence ID" value="CAP33249.2"/>
    <property type="molecule type" value="Genomic_DNA"/>
</dbReference>
<keyword evidence="3" id="KW-1185">Reference proteome</keyword>
<sequence length="63" mass="7335">MNSFAVFLAFVMLLATALAGPGGNRYGWPSSYERFLEKKRKEEKTIKKGKFWFFVRLVKTKTI</sequence>
<dbReference type="AlphaFoldDB" id="A8XKS5"/>
<dbReference type="CTD" id="8586806"/>
<dbReference type="GeneID" id="8586806"/>
<dbReference type="Proteomes" id="UP000008549">
    <property type="component" value="Unassembled WGS sequence"/>
</dbReference>